<evidence type="ECO:0000313" key="2">
    <source>
        <dbReference type="EMBL" id="WXB09841.1"/>
    </source>
</evidence>
<keyword evidence="1" id="KW-0732">Signal</keyword>
<reference evidence="2" key="1">
    <citation type="submission" date="2021-12" db="EMBL/GenBank/DDBJ databases">
        <title>Discovery of the Pendulisporaceae a myxobacterial family with distinct sporulation behavior and unique specialized metabolism.</title>
        <authorList>
            <person name="Garcia R."/>
            <person name="Popoff A."/>
            <person name="Bader C.D."/>
            <person name="Loehr J."/>
            <person name="Walesch S."/>
            <person name="Walt C."/>
            <person name="Boldt J."/>
            <person name="Bunk B."/>
            <person name="Haeckl F.J.F.P.J."/>
            <person name="Gunesch A.P."/>
            <person name="Birkelbach J."/>
            <person name="Nuebel U."/>
            <person name="Pietschmann T."/>
            <person name="Bach T."/>
            <person name="Mueller R."/>
        </authorList>
    </citation>
    <scope>NUCLEOTIDE SEQUENCE</scope>
    <source>
        <strain evidence="2">MSr11367</strain>
    </source>
</reference>
<dbReference type="PROSITE" id="PS51257">
    <property type="entry name" value="PROKAR_LIPOPROTEIN"/>
    <property type="match status" value="1"/>
</dbReference>
<evidence type="ECO:0008006" key="4">
    <source>
        <dbReference type="Google" id="ProtNLM"/>
    </source>
</evidence>
<keyword evidence="3" id="KW-1185">Reference proteome</keyword>
<evidence type="ECO:0000313" key="3">
    <source>
        <dbReference type="Proteomes" id="UP001374803"/>
    </source>
</evidence>
<name>A0ABZ2LJC3_9BACT</name>
<dbReference type="RefSeq" id="WP_394839514.1">
    <property type="nucleotide sequence ID" value="NZ_CP089929.1"/>
</dbReference>
<proteinExistence type="predicted"/>
<dbReference type="Proteomes" id="UP001374803">
    <property type="component" value="Chromosome"/>
</dbReference>
<protein>
    <recommendedName>
        <fullName evidence="4">Lipoprotein</fullName>
    </recommendedName>
</protein>
<sequence length="225" mass="24943">MRTKSRFLAMVAWAAAVSALTACGAGQAEDPESALRGYARALEEGRSDDAYRMLSDEARRGISPDAFRRMLKDSPEEVREIGRALQRPTAPPVVTAVVTSPSGQELELVLEKGKWKVESNAIDLYAQDTPRHAVQGFVRALERRRYDVILRYVPDGHKEGLDGAKLKQAWEGYDKEEMAQLIAALRQALPAASIEEAGDRATMPYGAGTMQLVREHGLWKIEDFD</sequence>
<dbReference type="EMBL" id="CP089983">
    <property type="protein sequence ID" value="WXB09841.1"/>
    <property type="molecule type" value="Genomic_DNA"/>
</dbReference>
<accession>A0ABZ2LJC3</accession>
<organism evidence="2 3">
    <name type="scientific">Pendulispora rubella</name>
    <dbReference type="NCBI Taxonomy" id="2741070"/>
    <lineage>
        <taxon>Bacteria</taxon>
        <taxon>Pseudomonadati</taxon>
        <taxon>Myxococcota</taxon>
        <taxon>Myxococcia</taxon>
        <taxon>Myxococcales</taxon>
        <taxon>Sorangiineae</taxon>
        <taxon>Pendulisporaceae</taxon>
        <taxon>Pendulispora</taxon>
    </lineage>
</organism>
<feature type="signal peptide" evidence="1">
    <location>
        <begin position="1"/>
        <end position="28"/>
    </location>
</feature>
<gene>
    <name evidence="2" type="ORF">LVJ94_21745</name>
</gene>
<evidence type="ECO:0000256" key="1">
    <source>
        <dbReference type="SAM" id="SignalP"/>
    </source>
</evidence>
<feature type="chain" id="PRO_5047511259" description="Lipoprotein" evidence="1">
    <location>
        <begin position="29"/>
        <end position="225"/>
    </location>
</feature>